<dbReference type="RefSeq" id="WP_191269499.1">
    <property type="nucleotide sequence ID" value="NZ_BNDS01000002.1"/>
</dbReference>
<dbReference type="InterPro" id="IPR030881">
    <property type="entry name" value="CshB"/>
</dbReference>
<dbReference type="Gene3D" id="3.40.50.300">
    <property type="entry name" value="P-loop containing nucleotide triphosphate hydrolases"/>
    <property type="match status" value="2"/>
</dbReference>
<dbReference type="InterPro" id="IPR011545">
    <property type="entry name" value="DEAD/DEAH_box_helicase_dom"/>
</dbReference>
<comment type="subcellular location">
    <subcellularLocation>
        <location evidence="5">Cytoplasm</location>
    </subcellularLocation>
</comment>
<dbReference type="InterPro" id="IPR050547">
    <property type="entry name" value="DEAD_box_RNA_helicases"/>
</dbReference>
<reference evidence="11 12" key="1">
    <citation type="journal article" date="2022" name="Int. J. Syst. Evol. Microbiol.">
        <title>Neobacillus kokaensis sp. nov., isolated from soil.</title>
        <authorList>
            <person name="Yuki K."/>
            <person name="Matsubara H."/>
            <person name="Yamaguchi S."/>
        </authorList>
    </citation>
    <scope>NUCLEOTIDE SEQUENCE [LARGE SCALE GENOMIC DNA]</scope>
    <source>
        <strain evidence="11 12">LOB 377</strain>
    </source>
</reference>
<feature type="domain" description="DEAD-box RNA helicase Q" evidence="10">
    <location>
        <begin position="4"/>
        <end position="32"/>
    </location>
</feature>
<comment type="catalytic activity">
    <reaction evidence="5">
        <text>ATP + H2O = ADP + phosphate + H(+)</text>
        <dbReference type="Rhea" id="RHEA:13065"/>
        <dbReference type="ChEBI" id="CHEBI:15377"/>
        <dbReference type="ChEBI" id="CHEBI:15378"/>
        <dbReference type="ChEBI" id="CHEBI:30616"/>
        <dbReference type="ChEBI" id="CHEBI:43474"/>
        <dbReference type="ChEBI" id="CHEBI:456216"/>
        <dbReference type="EC" id="3.6.4.13"/>
    </reaction>
</comment>
<dbReference type="PROSITE" id="PS51194">
    <property type="entry name" value="HELICASE_CTER"/>
    <property type="match status" value="1"/>
</dbReference>
<keyword evidence="4 5" id="KW-0067">ATP-binding</keyword>
<dbReference type="Pfam" id="PF00270">
    <property type="entry name" value="DEAD"/>
    <property type="match status" value="1"/>
</dbReference>
<dbReference type="EC" id="3.6.4.13" evidence="5"/>
<dbReference type="InterPro" id="IPR027417">
    <property type="entry name" value="P-loop_NTPase"/>
</dbReference>
<evidence type="ECO:0000256" key="6">
    <source>
        <dbReference type="PROSITE-ProRule" id="PRU00552"/>
    </source>
</evidence>
<evidence type="ECO:0000256" key="1">
    <source>
        <dbReference type="ARBA" id="ARBA00022741"/>
    </source>
</evidence>
<evidence type="ECO:0000256" key="3">
    <source>
        <dbReference type="ARBA" id="ARBA00022806"/>
    </source>
</evidence>
<dbReference type="CDD" id="cd18787">
    <property type="entry name" value="SF2_C_DEAD"/>
    <property type="match status" value="1"/>
</dbReference>
<feature type="compositionally biased region" description="Basic residues" evidence="7">
    <location>
        <begin position="426"/>
        <end position="438"/>
    </location>
</feature>
<dbReference type="HAMAP" id="MF_01494">
    <property type="entry name" value="DEAD_helicase_CshB"/>
    <property type="match status" value="1"/>
</dbReference>
<dbReference type="PROSITE" id="PS51195">
    <property type="entry name" value="Q_MOTIF"/>
    <property type="match status" value="1"/>
</dbReference>
<evidence type="ECO:0000313" key="12">
    <source>
        <dbReference type="Proteomes" id="UP000637074"/>
    </source>
</evidence>
<feature type="domain" description="Helicase ATP-binding" evidence="8">
    <location>
        <begin position="35"/>
        <end position="209"/>
    </location>
</feature>
<evidence type="ECO:0000256" key="7">
    <source>
        <dbReference type="SAM" id="MobiDB-lite"/>
    </source>
</evidence>
<keyword evidence="5" id="KW-0963">Cytoplasm</keyword>
<dbReference type="CDD" id="cd00268">
    <property type="entry name" value="DEADc"/>
    <property type="match status" value="1"/>
</dbReference>
<dbReference type="GO" id="GO:0004386">
    <property type="term" value="F:helicase activity"/>
    <property type="evidence" value="ECO:0007669"/>
    <property type="project" value="UniProtKB-KW"/>
</dbReference>
<evidence type="ECO:0000259" key="8">
    <source>
        <dbReference type="PROSITE" id="PS51192"/>
    </source>
</evidence>
<dbReference type="PANTHER" id="PTHR47963">
    <property type="entry name" value="DEAD-BOX ATP-DEPENDENT RNA HELICASE 47, MITOCHONDRIAL"/>
    <property type="match status" value="1"/>
</dbReference>
<accession>A0ABQ3MX71</accession>
<evidence type="ECO:0000256" key="5">
    <source>
        <dbReference type="HAMAP-Rule" id="MF_01494"/>
    </source>
</evidence>
<dbReference type="Proteomes" id="UP000637074">
    <property type="component" value="Unassembled WGS sequence"/>
</dbReference>
<keyword evidence="5" id="KW-0694">RNA-binding</keyword>
<evidence type="ECO:0000313" key="11">
    <source>
        <dbReference type="EMBL" id="GHH97022.1"/>
    </source>
</evidence>
<dbReference type="InterPro" id="IPR044742">
    <property type="entry name" value="DEAD/DEAH_RhlB"/>
</dbReference>
<dbReference type="SMART" id="SM00487">
    <property type="entry name" value="DEXDc"/>
    <property type="match status" value="1"/>
</dbReference>
<feature type="short sequence motif" description="Q motif" evidence="6">
    <location>
        <begin position="4"/>
        <end position="32"/>
    </location>
</feature>
<comment type="similarity">
    <text evidence="5">Belongs to the DEAD box helicase family. CshB subfamily.</text>
</comment>
<dbReference type="InterPro" id="IPR014014">
    <property type="entry name" value="RNA_helicase_DEAD_Q_motif"/>
</dbReference>
<comment type="function">
    <text evidence="5">Probable DEAD-box RNA helicase. May work in conjunction with the cold shock proteins to ensure proper initiation of transcription at low and optimal temperatures.</text>
</comment>
<keyword evidence="5" id="KW-0346">Stress response</keyword>
<dbReference type="SUPFAM" id="SSF52540">
    <property type="entry name" value="P-loop containing nucleoside triphosphate hydrolases"/>
    <property type="match status" value="1"/>
</dbReference>
<keyword evidence="3 5" id="KW-0347">Helicase</keyword>
<dbReference type="Pfam" id="PF00271">
    <property type="entry name" value="Helicase_C"/>
    <property type="match status" value="1"/>
</dbReference>
<keyword evidence="12" id="KW-1185">Reference proteome</keyword>
<dbReference type="InterPro" id="IPR014001">
    <property type="entry name" value="Helicase_ATP-bd"/>
</dbReference>
<gene>
    <name evidence="5 11" type="primary">cshB</name>
    <name evidence="11" type="ORF">AM1BK_05650</name>
</gene>
<organism evidence="11 12">
    <name type="scientific">Neobacillus kokaensis</name>
    <dbReference type="NCBI Taxonomy" id="2759023"/>
    <lineage>
        <taxon>Bacteria</taxon>
        <taxon>Bacillati</taxon>
        <taxon>Bacillota</taxon>
        <taxon>Bacilli</taxon>
        <taxon>Bacillales</taxon>
        <taxon>Bacillaceae</taxon>
        <taxon>Neobacillus</taxon>
    </lineage>
</organism>
<dbReference type="InterPro" id="IPR001650">
    <property type="entry name" value="Helicase_C-like"/>
</dbReference>
<sequence>MKDNRFERFKFQPFIMNAIQGFGFFEPTEIQERMIPLVLSGESAIGQSQTGTGKTLAYVLPILEKINPERREVQAVITAPTRELATQIYQQIVKITEHAAPEQSIMTKLFIGGTDKQRTIDKLKVQPHIVVGTPGRVNDLTAEQALFVHTSQILVVDEADMMLDMGFIEDVDKVASKMPENLQMLVFSATIPEKLKPFLKKYMENPKVIQIEPKRKTAEKLDHFLLPSRHRDKKELVHDSLLAYNPYLAIVFTNTKKMAEEVANYLSEKGLKVGRVHGDLTPRERKKMMKQIQDLEFQYIVATDLASRGIDIEGVSHVINFELPSDLDFYVHRVGRTARAGSAGIALTIYDLSDEDALIRLEKMGIQFQNVDLKNGDFINLEDRNRRKTRVRQADEAALLAKSIVKKPQKVKPGYKKKMQAEMDKIKKRQRKLNQKKR</sequence>
<dbReference type="PROSITE" id="PS51192">
    <property type="entry name" value="HELICASE_ATP_BIND_1"/>
    <property type="match status" value="1"/>
</dbReference>
<feature type="domain" description="Helicase C-terminal" evidence="9">
    <location>
        <begin position="240"/>
        <end position="387"/>
    </location>
</feature>
<feature type="region of interest" description="Disordered" evidence="7">
    <location>
        <begin position="411"/>
        <end position="438"/>
    </location>
</feature>
<evidence type="ECO:0000259" key="9">
    <source>
        <dbReference type="PROSITE" id="PS51194"/>
    </source>
</evidence>
<evidence type="ECO:0000256" key="4">
    <source>
        <dbReference type="ARBA" id="ARBA00022840"/>
    </source>
</evidence>
<keyword evidence="2 5" id="KW-0378">Hydrolase</keyword>
<evidence type="ECO:0000256" key="2">
    <source>
        <dbReference type="ARBA" id="ARBA00022801"/>
    </source>
</evidence>
<protein>
    <recommendedName>
        <fullName evidence="5">DEAD-box ATP-dependent RNA helicase CshB</fullName>
        <ecNumber evidence="5">3.6.4.13</ecNumber>
    </recommendedName>
</protein>
<name>A0ABQ3MX71_9BACI</name>
<dbReference type="SMART" id="SM00490">
    <property type="entry name" value="HELICc"/>
    <property type="match status" value="1"/>
</dbReference>
<keyword evidence="1 5" id="KW-0547">Nucleotide-binding</keyword>
<comment type="caution">
    <text evidence="11">The sequence shown here is derived from an EMBL/GenBank/DDBJ whole genome shotgun (WGS) entry which is preliminary data.</text>
</comment>
<dbReference type="EMBL" id="BNDS01000002">
    <property type="protein sequence ID" value="GHH97022.1"/>
    <property type="molecule type" value="Genomic_DNA"/>
</dbReference>
<evidence type="ECO:0000259" key="10">
    <source>
        <dbReference type="PROSITE" id="PS51195"/>
    </source>
</evidence>
<dbReference type="PANTHER" id="PTHR47963:SF1">
    <property type="entry name" value="DEAD-BOX ATP-DEPENDENT RNA HELICASE CSHB"/>
    <property type="match status" value="1"/>
</dbReference>
<proteinExistence type="inferred from homology"/>